<evidence type="ECO:0000313" key="13">
    <source>
        <dbReference type="Proteomes" id="UP001555786"/>
    </source>
</evidence>
<evidence type="ECO:0000256" key="3">
    <source>
        <dbReference type="ARBA" id="ARBA00007131"/>
    </source>
</evidence>
<evidence type="ECO:0000313" key="12">
    <source>
        <dbReference type="EMBL" id="MEW9308240.1"/>
    </source>
</evidence>
<evidence type="ECO:0000256" key="6">
    <source>
        <dbReference type="ARBA" id="ARBA00022723"/>
    </source>
</evidence>
<dbReference type="InterPro" id="IPR005475">
    <property type="entry name" value="Transketolase-like_Pyr-bd"/>
</dbReference>
<comment type="similarity">
    <text evidence="3">Belongs to the transketolase family.</text>
</comment>
<dbReference type="SUPFAM" id="SSF52922">
    <property type="entry name" value="TK C-terminal domain-like"/>
    <property type="match status" value="1"/>
</dbReference>
<dbReference type="InterPro" id="IPR055152">
    <property type="entry name" value="Transketolase-like_C_2"/>
</dbReference>
<dbReference type="InterPro" id="IPR033247">
    <property type="entry name" value="Transketolase_fam"/>
</dbReference>
<dbReference type="NCBIfam" id="TIGR00232">
    <property type="entry name" value="tktlase_bact"/>
    <property type="match status" value="1"/>
</dbReference>
<name>A0ABV3PRG7_9HYPH</name>
<dbReference type="EMBL" id="JBFNQD010000008">
    <property type="protein sequence ID" value="MEW9308240.1"/>
    <property type="molecule type" value="Genomic_DNA"/>
</dbReference>
<evidence type="ECO:0000256" key="10">
    <source>
        <dbReference type="NCBIfam" id="TIGR00232"/>
    </source>
</evidence>
<dbReference type="InterPro" id="IPR005474">
    <property type="entry name" value="Transketolase_N"/>
</dbReference>
<evidence type="ECO:0000256" key="8">
    <source>
        <dbReference type="ARBA" id="ARBA00023052"/>
    </source>
</evidence>
<keyword evidence="7" id="KW-0460">Magnesium</keyword>
<evidence type="ECO:0000259" key="11">
    <source>
        <dbReference type="SMART" id="SM00861"/>
    </source>
</evidence>
<dbReference type="Gene3D" id="3.40.50.970">
    <property type="match status" value="2"/>
</dbReference>
<dbReference type="CDD" id="cd02012">
    <property type="entry name" value="TPP_TK"/>
    <property type="match status" value="1"/>
</dbReference>
<dbReference type="GO" id="GO:0004802">
    <property type="term" value="F:transketolase activity"/>
    <property type="evidence" value="ECO:0007669"/>
    <property type="project" value="UniProtKB-EC"/>
</dbReference>
<dbReference type="CDD" id="cd07033">
    <property type="entry name" value="TPP_PYR_DXS_TK_like"/>
    <property type="match status" value="1"/>
</dbReference>
<dbReference type="InterPro" id="IPR009014">
    <property type="entry name" value="Transketo_C/PFOR_II"/>
</dbReference>
<keyword evidence="13" id="KW-1185">Reference proteome</keyword>
<dbReference type="Pfam" id="PF00456">
    <property type="entry name" value="Transketolase_N"/>
    <property type="match status" value="1"/>
</dbReference>
<sequence length="674" mass="71793">MSFDERPAPSQRDLANAIRFLTVDTIEAAGTGHPGTAMGMADIAEVLWNRFLKHNPADPSWIDRDRFVQSNGHGAMLIYSLLHLSGYDLSLEELKAHRKPGSRTPGHPEYGITPGVETTTGPLGQGFANAVGMALAERKLAAEFNRDDFPVIDHHTYVFVGDGCLMEGVAQEAASLAGALGLGRLIAFYDDNGISIDGDVRAWFADDTPARFRALGWHVVSDVDGHDPGAVEAAIEEARGVHDRPSLICCRTIIGFGAPTKQGKEEVHGAPLGAAEATATREALGWRYPPHEVPSPIRAGWDARKRGADRQAAWEALFARYRATHPDLAAELQRRMAGEAPVAFASAVAAYADALLAEPPARQPLRKASSKVLARFTALLPELIGGSADLSQSTLAWTAASRSILPGGFAGNFIHYGVREFGMSAVMNGMAAHGGLIPFGSTYLVFSDYARNAVRLAALMKLKAIFLYTHDSIGVGEDGPTHQPAEQLLALRAIPGLSLWRPGSELEALLAWEDAVGREGPSVIVAARQDGSAIAHSGEHRQAIRRGGYVLSEPARRPDLVLAGTGSELGLITETVTHLAAEGIHARVVSIPNANIFAEQPTAYRDAVLPPGLPSLFIEAASSIYWYQFLRGPGAVVGIDAFGESAPGPLLYRHFGLTAEAVAARARALLAVGT</sequence>
<evidence type="ECO:0000256" key="7">
    <source>
        <dbReference type="ARBA" id="ARBA00022842"/>
    </source>
</evidence>
<dbReference type="SUPFAM" id="SSF52518">
    <property type="entry name" value="Thiamin diphosphate-binding fold (THDP-binding)"/>
    <property type="match status" value="2"/>
</dbReference>
<dbReference type="Proteomes" id="UP001555786">
    <property type="component" value="Unassembled WGS sequence"/>
</dbReference>
<evidence type="ECO:0000256" key="2">
    <source>
        <dbReference type="ARBA" id="ARBA00001964"/>
    </source>
</evidence>
<dbReference type="InterPro" id="IPR029061">
    <property type="entry name" value="THDP-binding"/>
</dbReference>
<feature type="domain" description="Transketolase-like pyrimidine-binding" evidence="11">
    <location>
        <begin position="363"/>
        <end position="534"/>
    </location>
</feature>
<comment type="catalytic activity">
    <reaction evidence="9">
        <text>D-sedoheptulose 7-phosphate + D-glyceraldehyde 3-phosphate = aldehydo-D-ribose 5-phosphate + D-xylulose 5-phosphate</text>
        <dbReference type="Rhea" id="RHEA:10508"/>
        <dbReference type="ChEBI" id="CHEBI:57483"/>
        <dbReference type="ChEBI" id="CHEBI:57737"/>
        <dbReference type="ChEBI" id="CHEBI:58273"/>
        <dbReference type="ChEBI" id="CHEBI:59776"/>
        <dbReference type="EC" id="2.2.1.1"/>
    </reaction>
</comment>
<keyword evidence="8" id="KW-0786">Thiamine pyrophosphate</keyword>
<keyword evidence="6" id="KW-0479">Metal-binding</keyword>
<comment type="caution">
    <text evidence="12">The sequence shown here is derived from an EMBL/GenBank/DDBJ whole genome shotgun (WGS) entry which is preliminary data.</text>
</comment>
<dbReference type="SMART" id="SM00861">
    <property type="entry name" value="Transket_pyr"/>
    <property type="match status" value="1"/>
</dbReference>
<dbReference type="InterPro" id="IPR005478">
    <property type="entry name" value="Transketolase_bac-like"/>
</dbReference>
<reference evidence="12 13" key="1">
    <citation type="submission" date="2024-07" db="EMBL/GenBank/DDBJ databases">
        <title>Description of Labrys sedimenti sp. nov., isolated from a diclofenac-degrading enrichment culture.</title>
        <authorList>
            <person name="Tancsics A."/>
            <person name="Csepanyi A."/>
        </authorList>
    </citation>
    <scope>NUCLEOTIDE SEQUENCE [LARGE SCALE GENOMIC DNA]</scope>
    <source>
        <strain evidence="12 13">LMG 23578</strain>
    </source>
</reference>
<organism evidence="12 13">
    <name type="scientific">Labrys neptuniae</name>
    <dbReference type="NCBI Taxonomy" id="376174"/>
    <lineage>
        <taxon>Bacteria</taxon>
        <taxon>Pseudomonadati</taxon>
        <taxon>Pseudomonadota</taxon>
        <taxon>Alphaproteobacteria</taxon>
        <taxon>Hyphomicrobiales</taxon>
        <taxon>Xanthobacteraceae</taxon>
        <taxon>Labrys</taxon>
    </lineage>
</organism>
<dbReference type="Gene3D" id="3.40.50.920">
    <property type="match status" value="1"/>
</dbReference>
<dbReference type="Pfam" id="PF02779">
    <property type="entry name" value="Transket_pyr"/>
    <property type="match status" value="1"/>
</dbReference>
<protein>
    <recommendedName>
        <fullName evidence="4 10">Transketolase</fullName>
        <ecNumber evidence="4 10">2.2.1.1</ecNumber>
    </recommendedName>
</protein>
<dbReference type="Pfam" id="PF22613">
    <property type="entry name" value="Transketolase_C_1"/>
    <property type="match status" value="1"/>
</dbReference>
<dbReference type="EC" id="2.2.1.1" evidence="4 10"/>
<evidence type="ECO:0000256" key="1">
    <source>
        <dbReference type="ARBA" id="ARBA00001946"/>
    </source>
</evidence>
<comment type="cofactor">
    <cofactor evidence="1">
        <name>Mg(2+)</name>
        <dbReference type="ChEBI" id="CHEBI:18420"/>
    </cofactor>
</comment>
<keyword evidence="5 12" id="KW-0808">Transferase</keyword>
<dbReference type="RefSeq" id="WP_367625403.1">
    <property type="nucleotide sequence ID" value="NZ_JBFNQD010000008.1"/>
</dbReference>
<accession>A0ABV3PRG7</accession>
<evidence type="ECO:0000256" key="9">
    <source>
        <dbReference type="ARBA" id="ARBA00049473"/>
    </source>
</evidence>
<proteinExistence type="inferred from homology"/>
<gene>
    <name evidence="12" type="primary">tkt</name>
    <name evidence="12" type="ORF">ABXS05_21980</name>
</gene>
<evidence type="ECO:0000256" key="5">
    <source>
        <dbReference type="ARBA" id="ARBA00022679"/>
    </source>
</evidence>
<evidence type="ECO:0000256" key="4">
    <source>
        <dbReference type="ARBA" id="ARBA00013152"/>
    </source>
</evidence>
<comment type="cofactor">
    <cofactor evidence="2">
        <name>thiamine diphosphate</name>
        <dbReference type="ChEBI" id="CHEBI:58937"/>
    </cofactor>
</comment>
<dbReference type="PANTHER" id="PTHR43522:SF2">
    <property type="entry name" value="TRANSKETOLASE 1-RELATED"/>
    <property type="match status" value="1"/>
</dbReference>
<dbReference type="PANTHER" id="PTHR43522">
    <property type="entry name" value="TRANSKETOLASE"/>
    <property type="match status" value="1"/>
</dbReference>